<evidence type="ECO:0000256" key="6">
    <source>
        <dbReference type="ARBA" id="ARBA00022490"/>
    </source>
</evidence>
<feature type="compositionally biased region" description="Basic residues" evidence="22">
    <location>
        <begin position="56"/>
        <end position="65"/>
    </location>
</feature>
<evidence type="ECO:0000256" key="1">
    <source>
        <dbReference type="ARBA" id="ARBA00001946"/>
    </source>
</evidence>
<dbReference type="GO" id="GO:0005524">
    <property type="term" value="F:ATP binding"/>
    <property type="evidence" value="ECO:0007669"/>
    <property type="project" value="UniProtKB-KW"/>
</dbReference>
<feature type="binding site" evidence="21">
    <location>
        <position position="330"/>
    </location>
    <ligand>
        <name>Mg(2+)</name>
        <dbReference type="ChEBI" id="CHEBI:18420"/>
    </ligand>
</feature>
<dbReference type="PIRSF" id="PIRSF038147">
    <property type="entry name" value="Ser/Thr_PK_RIO1"/>
    <property type="match status" value="1"/>
</dbReference>
<protein>
    <recommendedName>
        <fullName evidence="5 18">Serine/threonine-protein kinase RIO1</fullName>
        <ecNumber evidence="4 18">2.7.11.1</ecNumber>
    </recommendedName>
</protein>
<keyword evidence="9 18" id="KW-0808">Transferase</keyword>
<gene>
    <name evidence="25" type="ORF">TTHERM_00046680</name>
</gene>
<dbReference type="KEGG" id="tet:TTHERM_00046680"/>
<feature type="active site" description="4-aspartylphosphate intermediate" evidence="19">
    <location>
        <position position="342"/>
    </location>
</feature>
<dbReference type="PANTHER" id="PTHR45723">
    <property type="entry name" value="SERINE/THREONINE-PROTEIN KINASE RIO1"/>
    <property type="match status" value="1"/>
</dbReference>
<dbReference type="EC" id="2.7.11.1" evidence="4 18"/>
<feature type="compositionally biased region" description="Polar residues" evidence="22">
    <location>
        <begin position="530"/>
        <end position="541"/>
    </location>
</feature>
<dbReference type="eggNOG" id="KOG2270">
    <property type="taxonomic scope" value="Eukaryota"/>
</dbReference>
<feature type="compositionally biased region" description="Acidic residues" evidence="22">
    <location>
        <begin position="558"/>
        <end position="581"/>
    </location>
</feature>
<evidence type="ECO:0000256" key="2">
    <source>
        <dbReference type="ARBA" id="ARBA00004496"/>
    </source>
</evidence>
<dbReference type="Gene3D" id="3.30.200.20">
    <property type="entry name" value="Phosphorylase Kinase, domain 1"/>
    <property type="match status" value="1"/>
</dbReference>
<dbReference type="GO" id="GO:0004674">
    <property type="term" value="F:protein serine/threonine kinase activity"/>
    <property type="evidence" value="ECO:0007669"/>
    <property type="project" value="UniProtKB-KW"/>
</dbReference>
<dbReference type="GeneID" id="7842581"/>
<dbReference type="STRING" id="312017.Q23DM3"/>
<keyword evidence="7" id="KW-0690">Ribosome biogenesis</keyword>
<dbReference type="InParanoid" id="Q23DM3"/>
<comment type="subcellular location">
    <subcellularLocation>
        <location evidence="2">Cytoplasm</location>
    </subcellularLocation>
</comment>
<keyword evidence="14 18" id="KW-0067">ATP-binding</keyword>
<evidence type="ECO:0000256" key="4">
    <source>
        <dbReference type="ARBA" id="ARBA00012513"/>
    </source>
</evidence>
<feature type="compositionally biased region" description="Basic and acidic residues" evidence="22">
    <location>
        <begin position="43"/>
        <end position="55"/>
    </location>
</feature>
<keyword evidence="26" id="KW-1185">Reference proteome</keyword>
<keyword evidence="15" id="KW-0460">Magnesium</keyword>
<feature type="domain" description="Protein kinase" evidence="23">
    <location>
        <begin position="180"/>
        <end position="508"/>
    </location>
</feature>
<evidence type="ECO:0000256" key="18">
    <source>
        <dbReference type="PIRNR" id="PIRNR038147"/>
    </source>
</evidence>
<evidence type="ECO:0000259" key="24">
    <source>
        <dbReference type="PROSITE" id="PS50168"/>
    </source>
</evidence>
<evidence type="ECO:0000256" key="5">
    <source>
        <dbReference type="ARBA" id="ARBA00016038"/>
    </source>
</evidence>
<dbReference type="InterPro" id="IPR051272">
    <property type="entry name" value="RIO-type_Ser/Thr_kinase"/>
</dbReference>
<sequence length="638" mass="73400">MSQKKETKQKKIVLVDDYFNPTKEDEQGNNQSNNPENLDEQEYDQHSSSDEEQYKKVSKKKKNRKVSSDDDLDELDYLEVAVHKGNIGLEDGQGLAVSETNDAKQGRLVAKLSSKISVEKMGSRTTASHGAMQSIKESINKSQKGSNRVKDKSDRATVEQVLDPRTRVILVKLLNKKIINEINGCLSTGKEANVYHASSSNGKEYAIKIYKTSILVFKDREKYVAGEFRFRKGHCKSNPRKMIKLWAEKEIRNLKRIYQSSIPCPEPLIVKSNVLMMEFIGKDGKAAPRLKDAENIELEQYSKIYLQLLRDMRTLYQDCRLVHGDLSEYNLLYYNEKLYMIDVSQSIEHDHAHSLEFLRRDIVNVNMYFKKKNVITFSLRDIFDFITDINIVPGTEATILEELITKENKDTEQDEKIFAGMYIPRTLNEVSFKNIEANIDKNILNEGSDEEAKDIVYSKLTGLITKSNNQQNYESESDDDEDDDNEDENNSEDDTDKQIEAAKPNKFIKIVTKNEEDGGTEESKQKAQEEVSQLLKQIQSNKQKQEDDDSSLSSSSDSDSDDSEDSDEDEDDENDSDDDDKQQDSEETKKKKKGGDQLYQGLSKDERKKKVKEEKKQKRENKIPKHIKKQMTKKNKKK</sequence>
<evidence type="ECO:0000256" key="12">
    <source>
        <dbReference type="ARBA" id="ARBA00022777"/>
    </source>
</evidence>
<dbReference type="InterPro" id="IPR018935">
    <property type="entry name" value="RIO_kinase_CS"/>
</dbReference>
<dbReference type="PROSITE" id="PS50011">
    <property type="entry name" value="PROTEIN_KINASE_DOM"/>
    <property type="match status" value="1"/>
</dbReference>
<evidence type="ECO:0000313" key="25">
    <source>
        <dbReference type="EMBL" id="EAR94610.1"/>
    </source>
</evidence>
<evidence type="ECO:0000256" key="22">
    <source>
        <dbReference type="SAM" id="MobiDB-lite"/>
    </source>
</evidence>
<keyword evidence="11 18" id="KW-0547">Nucleotide-binding</keyword>
<dbReference type="InterPro" id="IPR018934">
    <property type="entry name" value="RIO_dom"/>
</dbReference>
<proteinExistence type="inferred from homology"/>
<dbReference type="CDD" id="cd05147">
    <property type="entry name" value="RIO1_euk"/>
    <property type="match status" value="1"/>
</dbReference>
<keyword evidence="8 18" id="KW-0723">Serine/threonine-protein kinase</keyword>
<reference evidence="26" key="1">
    <citation type="journal article" date="2006" name="PLoS Biol.">
        <title>Macronuclear genome sequence of the ciliate Tetrahymena thermophila, a model eukaryote.</title>
        <authorList>
            <person name="Eisen J.A."/>
            <person name="Coyne R.S."/>
            <person name="Wu M."/>
            <person name="Wu D."/>
            <person name="Thiagarajan M."/>
            <person name="Wortman J.R."/>
            <person name="Badger J.H."/>
            <person name="Ren Q."/>
            <person name="Amedeo P."/>
            <person name="Jones K.M."/>
            <person name="Tallon L.J."/>
            <person name="Delcher A.L."/>
            <person name="Salzberg S.L."/>
            <person name="Silva J.C."/>
            <person name="Haas B.J."/>
            <person name="Majoros W.H."/>
            <person name="Farzad M."/>
            <person name="Carlton J.M."/>
            <person name="Smith R.K. Jr."/>
            <person name="Garg J."/>
            <person name="Pearlman R.E."/>
            <person name="Karrer K.M."/>
            <person name="Sun L."/>
            <person name="Manning G."/>
            <person name="Elde N.C."/>
            <person name="Turkewitz A.P."/>
            <person name="Asai D.J."/>
            <person name="Wilkes D.E."/>
            <person name="Wang Y."/>
            <person name="Cai H."/>
            <person name="Collins K."/>
            <person name="Stewart B.A."/>
            <person name="Lee S.R."/>
            <person name="Wilamowska K."/>
            <person name="Weinberg Z."/>
            <person name="Ruzzo W.L."/>
            <person name="Wloga D."/>
            <person name="Gaertig J."/>
            <person name="Frankel J."/>
            <person name="Tsao C.-C."/>
            <person name="Gorovsky M.A."/>
            <person name="Keeling P.J."/>
            <person name="Waller R.F."/>
            <person name="Patron N.J."/>
            <person name="Cherry J.M."/>
            <person name="Stover N.A."/>
            <person name="Krieger C.J."/>
            <person name="del Toro C."/>
            <person name="Ryder H.F."/>
            <person name="Williamson S.C."/>
            <person name="Barbeau R.A."/>
            <person name="Hamilton E.P."/>
            <person name="Orias E."/>
        </authorList>
    </citation>
    <scope>NUCLEOTIDE SEQUENCE [LARGE SCALE GENOMIC DNA]</scope>
    <source>
        <strain evidence="26">SB210</strain>
    </source>
</reference>
<evidence type="ECO:0000256" key="14">
    <source>
        <dbReference type="ARBA" id="ARBA00022840"/>
    </source>
</evidence>
<dbReference type="Pfam" id="PF01163">
    <property type="entry name" value="RIO1"/>
    <property type="match status" value="1"/>
</dbReference>
<evidence type="ECO:0000256" key="7">
    <source>
        <dbReference type="ARBA" id="ARBA00022517"/>
    </source>
</evidence>
<dbReference type="InterPro" id="IPR017407">
    <property type="entry name" value="Ser/Thr_kinase_Rio1"/>
</dbReference>
<evidence type="ECO:0000256" key="13">
    <source>
        <dbReference type="ARBA" id="ARBA00022801"/>
    </source>
</evidence>
<dbReference type="EMBL" id="GG662712">
    <property type="protein sequence ID" value="EAR94610.1"/>
    <property type="molecule type" value="Genomic_DNA"/>
</dbReference>
<evidence type="ECO:0000256" key="21">
    <source>
        <dbReference type="PIRSR" id="PIRSR038147-3"/>
    </source>
</evidence>
<dbReference type="OMA" id="DKDGWAS"/>
<feature type="region of interest" description="Disordered" evidence="22">
    <location>
        <begin position="121"/>
        <end position="157"/>
    </location>
</feature>
<comment type="cofactor">
    <cofactor evidence="1 21">
        <name>Mg(2+)</name>
        <dbReference type="ChEBI" id="CHEBI:18420"/>
    </cofactor>
</comment>
<comment type="catalytic activity">
    <reaction evidence="17 18">
        <text>L-seryl-[protein] + ATP = O-phospho-L-seryl-[protein] + ADP + H(+)</text>
        <dbReference type="Rhea" id="RHEA:17989"/>
        <dbReference type="Rhea" id="RHEA-COMP:9863"/>
        <dbReference type="Rhea" id="RHEA-COMP:11604"/>
        <dbReference type="ChEBI" id="CHEBI:15378"/>
        <dbReference type="ChEBI" id="CHEBI:29999"/>
        <dbReference type="ChEBI" id="CHEBI:30616"/>
        <dbReference type="ChEBI" id="CHEBI:83421"/>
        <dbReference type="ChEBI" id="CHEBI:456216"/>
        <dbReference type="EC" id="2.7.11.1"/>
    </reaction>
</comment>
<keyword evidence="10" id="KW-0479">Metal-binding</keyword>
<feature type="binding site" evidence="20">
    <location>
        <position position="208"/>
    </location>
    <ligand>
        <name>ATP</name>
        <dbReference type="ChEBI" id="CHEBI:30616"/>
    </ligand>
</feature>
<dbReference type="GO" id="GO:0046872">
    <property type="term" value="F:metal ion binding"/>
    <property type="evidence" value="ECO:0007669"/>
    <property type="project" value="UniProtKB-KW"/>
</dbReference>
<comment type="catalytic activity">
    <reaction evidence="16 18">
        <text>L-threonyl-[protein] + ATP = O-phospho-L-threonyl-[protein] + ADP + H(+)</text>
        <dbReference type="Rhea" id="RHEA:46608"/>
        <dbReference type="Rhea" id="RHEA-COMP:11060"/>
        <dbReference type="Rhea" id="RHEA-COMP:11605"/>
        <dbReference type="ChEBI" id="CHEBI:15378"/>
        <dbReference type="ChEBI" id="CHEBI:30013"/>
        <dbReference type="ChEBI" id="CHEBI:30616"/>
        <dbReference type="ChEBI" id="CHEBI:61977"/>
        <dbReference type="ChEBI" id="CHEBI:456216"/>
        <dbReference type="EC" id="2.7.11.1"/>
    </reaction>
</comment>
<feature type="domain" description="DED" evidence="24">
    <location>
        <begin position="335"/>
        <end position="409"/>
    </location>
</feature>
<evidence type="ECO:0000256" key="8">
    <source>
        <dbReference type="ARBA" id="ARBA00022527"/>
    </source>
</evidence>
<evidence type="ECO:0000256" key="11">
    <source>
        <dbReference type="ARBA" id="ARBA00022741"/>
    </source>
</evidence>
<feature type="compositionally biased region" description="Basic and acidic residues" evidence="22">
    <location>
        <begin position="148"/>
        <end position="157"/>
    </location>
</feature>
<dbReference type="GO" id="GO:0016787">
    <property type="term" value="F:hydrolase activity"/>
    <property type="evidence" value="ECO:0007669"/>
    <property type="project" value="UniProtKB-KW"/>
</dbReference>
<evidence type="ECO:0000256" key="3">
    <source>
        <dbReference type="ARBA" id="ARBA00009196"/>
    </source>
</evidence>
<evidence type="ECO:0000256" key="20">
    <source>
        <dbReference type="PIRSR" id="PIRSR038147-2"/>
    </source>
</evidence>
<dbReference type="GO" id="GO:0106310">
    <property type="term" value="F:protein serine kinase activity"/>
    <property type="evidence" value="ECO:0007669"/>
    <property type="project" value="RHEA"/>
</dbReference>
<dbReference type="InterPro" id="IPR000687">
    <property type="entry name" value="RIO_kinase"/>
</dbReference>
<dbReference type="AlphaFoldDB" id="Q23DM3"/>
<dbReference type="RefSeq" id="XP_001014663.1">
    <property type="nucleotide sequence ID" value="XM_001014663.1"/>
</dbReference>
<dbReference type="SMART" id="SM00090">
    <property type="entry name" value="RIO"/>
    <property type="match status" value="1"/>
</dbReference>
<feature type="compositionally biased region" description="Basic and acidic residues" evidence="22">
    <location>
        <begin position="603"/>
        <end position="623"/>
    </location>
</feature>
<keyword evidence="13" id="KW-0378">Hydrolase</keyword>
<keyword evidence="6" id="KW-0963">Cytoplasm</keyword>
<dbReference type="Gene3D" id="1.10.510.10">
    <property type="entry name" value="Transferase(Phosphotransferase) domain 1"/>
    <property type="match status" value="1"/>
</dbReference>
<name>Q23DM3_TETTS</name>
<organism evidence="25 26">
    <name type="scientific">Tetrahymena thermophila (strain SB210)</name>
    <dbReference type="NCBI Taxonomy" id="312017"/>
    <lineage>
        <taxon>Eukaryota</taxon>
        <taxon>Sar</taxon>
        <taxon>Alveolata</taxon>
        <taxon>Ciliophora</taxon>
        <taxon>Intramacronucleata</taxon>
        <taxon>Oligohymenophorea</taxon>
        <taxon>Hymenostomatida</taxon>
        <taxon>Tetrahymenina</taxon>
        <taxon>Tetrahymenidae</taxon>
        <taxon>Tetrahymena</taxon>
    </lineage>
</organism>
<dbReference type="InterPro" id="IPR000719">
    <property type="entry name" value="Prot_kinase_dom"/>
</dbReference>
<evidence type="ECO:0000256" key="10">
    <source>
        <dbReference type="ARBA" id="ARBA00022723"/>
    </source>
</evidence>
<dbReference type="OrthoDB" id="205248at2759"/>
<evidence type="ECO:0000256" key="15">
    <source>
        <dbReference type="ARBA" id="ARBA00022842"/>
    </source>
</evidence>
<feature type="binding site" evidence="21">
    <location>
        <position position="342"/>
    </location>
    <ligand>
        <name>Mg(2+)</name>
        <dbReference type="ChEBI" id="CHEBI:18420"/>
    </ligand>
</feature>
<evidence type="ECO:0000256" key="19">
    <source>
        <dbReference type="PIRSR" id="PIRSR038147-1"/>
    </source>
</evidence>
<evidence type="ECO:0000256" key="16">
    <source>
        <dbReference type="ARBA" id="ARBA00047899"/>
    </source>
</evidence>
<evidence type="ECO:0000256" key="9">
    <source>
        <dbReference type="ARBA" id="ARBA00022679"/>
    </source>
</evidence>
<dbReference type="InterPro" id="IPR011009">
    <property type="entry name" value="Kinase-like_dom_sf"/>
</dbReference>
<dbReference type="GO" id="GO:0005737">
    <property type="term" value="C:cytoplasm"/>
    <property type="evidence" value="ECO:0007669"/>
    <property type="project" value="UniProtKB-SubCell"/>
</dbReference>
<comment type="similarity">
    <text evidence="3 18">Belongs to the protein kinase superfamily. RIO-type Ser/Thr kinase family.</text>
</comment>
<dbReference type="SUPFAM" id="SSF56112">
    <property type="entry name" value="Protein kinase-like (PK-like)"/>
    <property type="match status" value="1"/>
</dbReference>
<accession>Q23DM3</accession>
<dbReference type="InterPro" id="IPR001875">
    <property type="entry name" value="DED_dom"/>
</dbReference>
<evidence type="ECO:0000256" key="17">
    <source>
        <dbReference type="ARBA" id="ARBA00048679"/>
    </source>
</evidence>
<dbReference type="PROSITE" id="PS01245">
    <property type="entry name" value="RIO1"/>
    <property type="match status" value="1"/>
</dbReference>
<feature type="compositionally biased region" description="Basic and acidic residues" evidence="22">
    <location>
        <begin position="512"/>
        <end position="529"/>
    </location>
</feature>
<feature type="region of interest" description="Disordered" evidence="22">
    <location>
        <begin position="467"/>
        <end position="638"/>
    </location>
</feature>
<evidence type="ECO:0000259" key="23">
    <source>
        <dbReference type="PROSITE" id="PS50011"/>
    </source>
</evidence>
<feature type="compositionally biased region" description="Basic residues" evidence="22">
    <location>
        <begin position="624"/>
        <end position="638"/>
    </location>
</feature>
<feature type="region of interest" description="Disordered" evidence="22">
    <location>
        <begin position="1"/>
        <end position="69"/>
    </location>
</feature>
<dbReference type="Proteomes" id="UP000009168">
    <property type="component" value="Unassembled WGS sequence"/>
</dbReference>
<evidence type="ECO:0000313" key="26">
    <source>
        <dbReference type="Proteomes" id="UP000009168"/>
    </source>
</evidence>
<dbReference type="GO" id="GO:0042254">
    <property type="term" value="P:ribosome biogenesis"/>
    <property type="evidence" value="ECO:0007669"/>
    <property type="project" value="UniProtKB-KW"/>
</dbReference>
<dbReference type="FunFam" id="3.30.200.20:FF:000148">
    <property type="entry name" value="Serine/threonine-protein kinase RIO1"/>
    <property type="match status" value="1"/>
</dbReference>
<dbReference type="HOGENOM" id="CLU_018693_4_1_1"/>
<feature type="compositionally biased region" description="Polar residues" evidence="22">
    <location>
        <begin position="135"/>
        <end position="146"/>
    </location>
</feature>
<feature type="active site" description="Proton acceptor" evidence="19">
    <location>
        <position position="325"/>
    </location>
</feature>
<feature type="compositionally biased region" description="Acidic residues" evidence="22">
    <location>
        <begin position="475"/>
        <end position="495"/>
    </location>
</feature>
<dbReference type="PROSITE" id="PS50168">
    <property type="entry name" value="DED"/>
    <property type="match status" value="1"/>
</dbReference>
<feature type="binding site" evidence="20">
    <location>
        <position position="280"/>
    </location>
    <ligand>
        <name>ATP</name>
        <dbReference type="ChEBI" id="CHEBI:30616"/>
    </ligand>
</feature>
<keyword evidence="12 18" id="KW-0418">Kinase</keyword>